<dbReference type="SUPFAM" id="SSF49899">
    <property type="entry name" value="Concanavalin A-like lectins/glucanases"/>
    <property type="match status" value="1"/>
</dbReference>
<evidence type="ECO:0000256" key="10">
    <source>
        <dbReference type="SAM" id="SignalP"/>
    </source>
</evidence>
<comment type="similarity">
    <text evidence="1 8">Belongs to the glycosyl hydrolase 43 family.</text>
</comment>
<keyword evidence="2" id="KW-0624">Polysaccharide degradation</keyword>
<feature type="signal peptide" evidence="10">
    <location>
        <begin position="1"/>
        <end position="18"/>
    </location>
</feature>
<reference evidence="12 13" key="1">
    <citation type="submission" date="2020-04" db="EMBL/GenBank/DDBJ databases">
        <title>Luteolibacter sp. G-1-1-1 isolated from soil.</title>
        <authorList>
            <person name="Dahal R.H."/>
        </authorList>
    </citation>
    <scope>NUCLEOTIDE SEQUENCE [LARGE SCALE GENOMIC DNA]</scope>
    <source>
        <strain evidence="12 13">G-1-1-1</strain>
    </source>
</reference>
<dbReference type="KEGG" id="luo:HHL09_11815"/>
<feature type="site" description="Important for catalytic activity, responsible for pKa modulation of the active site Glu and correct orientation of both the proton donor and substrate" evidence="7">
    <location>
        <position position="324"/>
    </location>
</feature>
<dbReference type="CDD" id="cd08991">
    <property type="entry name" value="GH43_HoAraf43-like"/>
    <property type="match status" value="1"/>
</dbReference>
<keyword evidence="13" id="KW-1185">Reference proteome</keyword>
<organism evidence="12 13">
    <name type="scientific">Luteolibacter luteus</name>
    <dbReference type="NCBI Taxonomy" id="2728835"/>
    <lineage>
        <taxon>Bacteria</taxon>
        <taxon>Pseudomonadati</taxon>
        <taxon>Verrucomicrobiota</taxon>
        <taxon>Verrucomicrobiia</taxon>
        <taxon>Verrucomicrobiales</taxon>
        <taxon>Verrucomicrobiaceae</taxon>
        <taxon>Luteolibacter</taxon>
    </lineage>
</organism>
<evidence type="ECO:0000256" key="6">
    <source>
        <dbReference type="PIRSR" id="PIRSR606710-1"/>
    </source>
</evidence>
<keyword evidence="3 8" id="KW-0378">Hydrolase</keyword>
<evidence type="ECO:0000256" key="7">
    <source>
        <dbReference type="PIRSR" id="PIRSR606710-2"/>
    </source>
</evidence>
<name>A0A858RJQ6_9BACT</name>
<dbReference type="GO" id="GO:0045493">
    <property type="term" value="P:xylan catabolic process"/>
    <property type="evidence" value="ECO:0007669"/>
    <property type="project" value="UniProtKB-KW"/>
</dbReference>
<dbReference type="InterPro" id="IPR023296">
    <property type="entry name" value="Glyco_hydro_beta-prop_sf"/>
</dbReference>
<feature type="active site" description="Proton donor" evidence="6">
    <location>
        <position position="384"/>
    </location>
</feature>
<dbReference type="Gene3D" id="2.115.10.20">
    <property type="entry name" value="Glycosyl hydrolase domain, family 43"/>
    <property type="match status" value="1"/>
</dbReference>
<dbReference type="SUPFAM" id="SSF75005">
    <property type="entry name" value="Arabinanase/levansucrase/invertase"/>
    <property type="match status" value="1"/>
</dbReference>
<protein>
    <submittedName>
        <fullName evidence="12">Family 43 glycosylhydrolase</fullName>
    </submittedName>
</protein>
<evidence type="ECO:0000256" key="2">
    <source>
        <dbReference type="ARBA" id="ARBA00022651"/>
    </source>
</evidence>
<evidence type="ECO:0000256" key="8">
    <source>
        <dbReference type="RuleBase" id="RU361187"/>
    </source>
</evidence>
<gene>
    <name evidence="12" type="ORF">HHL09_11815</name>
</gene>
<evidence type="ECO:0000259" key="11">
    <source>
        <dbReference type="Pfam" id="PF06439"/>
    </source>
</evidence>
<feature type="region of interest" description="Disordered" evidence="9">
    <location>
        <begin position="486"/>
        <end position="508"/>
    </location>
</feature>
<evidence type="ECO:0000256" key="9">
    <source>
        <dbReference type="SAM" id="MobiDB-lite"/>
    </source>
</evidence>
<evidence type="ECO:0000256" key="4">
    <source>
        <dbReference type="ARBA" id="ARBA00023277"/>
    </source>
</evidence>
<feature type="compositionally biased region" description="Pro residues" evidence="9">
    <location>
        <begin position="499"/>
        <end position="508"/>
    </location>
</feature>
<feature type="domain" description="3-keto-alpha-glucoside-1,2-lyase/3-keto-2-hydroxy-glucal hydratase" evidence="11">
    <location>
        <begin position="34"/>
        <end position="197"/>
    </location>
</feature>
<evidence type="ECO:0000313" key="13">
    <source>
        <dbReference type="Proteomes" id="UP000501812"/>
    </source>
</evidence>
<keyword evidence="2" id="KW-0858">Xylan degradation</keyword>
<evidence type="ECO:0000256" key="5">
    <source>
        <dbReference type="ARBA" id="ARBA00023295"/>
    </source>
</evidence>
<dbReference type="PANTHER" id="PTHR43772">
    <property type="entry name" value="ENDO-1,4-BETA-XYLANASE"/>
    <property type="match status" value="1"/>
</dbReference>
<dbReference type="RefSeq" id="WP_169454841.1">
    <property type="nucleotide sequence ID" value="NZ_CP051774.1"/>
</dbReference>
<evidence type="ECO:0000256" key="3">
    <source>
        <dbReference type="ARBA" id="ARBA00022801"/>
    </source>
</evidence>
<dbReference type="Gene3D" id="2.60.120.560">
    <property type="entry name" value="Exo-inulinase, domain 1"/>
    <property type="match status" value="1"/>
</dbReference>
<dbReference type="InterPro" id="IPR010496">
    <property type="entry name" value="AL/BT2_dom"/>
</dbReference>
<dbReference type="Proteomes" id="UP000501812">
    <property type="component" value="Chromosome"/>
</dbReference>
<feature type="chain" id="PRO_5032638634" evidence="10">
    <location>
        <begin position="19"/>
        <end position="508"/>
    </location>
</feature>
<evidence type="ECO:0000256" key="1">
    <source>
        <dbReference type="ARBA" id="ARBA00009865"/>
    </source>
</evidence>
<dbReference type="GO" id="GO:0004553">
    <property type="term" value="F:hydrolase activity, hydrolyzing O-glycosyl compounds"/>
    <property type="evidence" value="ECO:0007669"/>
    <property type="project" value="InterPro"/>
</dbReference>
<keyword evidence="10" id="KW-0732">Signal</keyword>
<keyword evidence="5 8" id="KW-0326">Glycosidase</keyword>
<accession>A0A858RJQ6</accession>
<proteinExistence type="inferred from homology"/>
<dbReference type="InterPro" id="IPR006710">
    <property type="entry name" value="Glyco_hydro_43"/>
</dbReference>
<dbReference type="InterPro" id="IPR013320">
    <property type="entry name" value="ConA-like_dom_sf"/>
</dbReference>
<feature type="active site" description="Proton acceptor" evidence="6">
    <location>
        <position position="218"/>
    </location>
</feature>
<dbReference type="Pfam" id="PF06439">
    <property type="entry name" value="3keto-disac_hyd"/>
    <property type="match status" value="1"/>
</dbReference>
<keyword evidence="4" id="KW-0119">Carbohydrate metabolism</keyword>
<sequence length="508" mass="56132">MLLRVSSLFFAAAGFLAAAPTLPYKADFSRFPSNDWKTFDGEWSAQGGELKVNGGTGPKAVINGLQGGDFQLDVELRPESAGAQAGVVFRADDFAGGIDGFQGYYAGVKAGDNLVMWGATDPKWRGIAVRPVEVKARQWYHLRLQVAGDNAKIFVDDEPITENSWPIFDGVDAAFAKGGFALRALDGAASFRNLEIKAYRPEALASSYTNPVQNGCADPVVLKKDGKYYAYTTYSPDFPTMPRGIRLYTSNNLVNWKDEGFVLKNQDSWGDSRFWAPDIVEKDGTFYLYYAADERMCVATAKSPMGPFKQEKEAAMLPESIRIDGHVFEDDDGQRYFYYVTFGAGNEIWGGKLNEDMVSVDASTLKLMVKPDQAWERHQAPVTEGAEILKHKGTYYLTYSGSHFENPNYAVGYATSDSPLGPWKKYEANPVMKSTEYAHGTAHHCFTESPDGKEIFIVYHRHHTLKETEPRALSIDRVRFVPDPAGGPDILQIHGPTSSPQPLPSGAK</sequence>
<dbReference type="EMBL" id="CP051774">
    <property type="protein sequence ID" value="QJE96440.1"/>
    <property type="molecule type" value="Genomic_DNA"/>
</dbReference>
<dbReference type="InterPro" id="IPR052176">
    <property type="entry name" value="Glycosyl_Hydrlase_43_Enz"/>
</dbReference>
<evidence type="ECO:0000313" key="12">
    <source>
        <dbReference type="EMBL" id="QJE96440.1"/>
    </source>
</evidence>
<dbReference type="Pfam" id="PF04616">
    <property type="entry name" value="Glyco_hydro_43"/>
    <property type="match status" value="1"/>
</dbReference>
<dbReference type="PANTHER" id="PTHR43772:SF2">
    <property type="entry name" value="PUTATIVE (AFU_ORTHOLOGUE AFUA_2G04480)-RELATED"/>
    <property type="match status" value="1"/>
</dbReference>
<dbReference type="AlphaFoldDB" id="A0A858RJQ6"/>